<dbReference type="InterPro" id="IPR001356">
    <property type="entry name" value="HD"/>
</dbReference>
<keyword evidence="9" id="KW-1185">Reference proteome</keyword>
<evidence type="ECO:0000256" key="5">
    <source>
        <dbReference type="RuleBase" id="RU000682"/>
    </source>
</evidence>
<proteinExistence type="predicted"/>
<feature type="region of interest" description="Disordered" evidence="6">
    <location>
        <begin position="1"/>
        <end position="31"/>
    </location>
</feature>
<evidence type="ECO:0000313" key="9">
    <source>
        <dbReference type="Proteomes" id="UP000738325"/>
    </source>
</evidence>
<dbReference type="EMBL" id="JAAAIP010000649">
    <property type="protein sequence ID" value="KAG0314036.1"/>
    <property type="molecule type" value="Genomic_DNA"/>
</dbReference>
<dbReference type="OrthoDB" id="6159439at2759"/>
<keyword evidence="3 4" id="KW-0539">Nucleus</keyword>
<accession>A0A9P6R7F1</accession>
<comment type="caution">
    <text evidence="8">The sequence shown here is derived from an EMBL/GenBank/DDBJ whole genome shotgun (WGS) entry which is preliminary data.</text>
</comment>
<name>A0A9P6R7F1_9FUNG</name>
<feature type="compositionally biased region" description="Basic and acidic residues" evidence="6">
    <location>
        <begin position="711"/>
        <end position="720"/>
    </location>
</feature>
<evidence type="ECO:0000256" key="1">
    <source>
        <dbReference type="ARBA" id="ARBA00023125"/>
    </source>
</evidence>
<feature type="compositionally biased region" description="Basic and acidic residues" evidence="6">
    <location>
        <begin position="855"/>
        <end position="864"/>
    </location>
</feature>
<dbReference type="GO" id="GO:0000981">
    <property type="term" value="F:DNA-binding transcription factor activity, RNA polymerase II-specific"/>
    <property type="evidence" value="ECO:0007669"/>
    <property type="project" value="InterPro"/>
</dbReference>
<protein>
    <recommendedName>
        <fullName evidence="7">Homeobox domain-containing protein</fullName>
    </recommendedName>
</protein>
<keyword evidence="2 4" id="KW-0371">Homeobox</keyword>
<sequence>MSGPDQVQDAEPADAGYDNKDYQQPQQQNSRLRISSLLCTIEAAEPVKTAPWESPRTEAVHLESYAHQQQHHRSSSSSQSPSQPWRAGPDGPRSDQDHKKPLEARQNQTHPIPSSSLRSTAGRSSSMSNPSIPYDTPHYANSRDSFSSQQKHPTYASTAAVAGPRDLRRPADLSDRTESNLGRRELEARNAGYSPHSHPYPSSSLDPITRNTPGGEEHRSPFSTSPSASLATKNFTPRPTSWTKRSASMQVESFQPESHPYDEDLRRPRTERSKSDYALHQQNYGPYLDAHGNLLYRVQATITTINTSSSNNSSSSIPTTTATAVMASTTLHPSITTTNTSSSLTAPIRRDHNPNSTRTLAHRLTLTIMSHCPLLHPQPTTTDPYTHHLKAHDDLSKPSLDAQAKEFFSRHLSSVEPRKPPTRIYGLDAADAPARPPLAPSASYGSTPLHDIPDEGESEYPRASTMQQPQYADVGYRQAREPAARYHPYVYERRSSSTSVASNYNTTEGEIRSRYRESPSSGASAGIDRPAYNSGNSGNGYRIPSPPNTSSSSPLRYRRESRPYSPSQDIQPPSWYQQYAHAVPSKPQSSHQQTQSSQHHRSSFSRSDLQSYGSVSAPASRRGSEYGVMRSVQESQQQAPSPDLRDSRSSFSAEPSVMTPSGPAPVAGVAAKSSRLSTSHSVHPFDIPASGPIIAIDAPAQPLPPSKLAGTKRERERDDDPFVTNSASNSAGGAFCEDGVKAKRKRANTEQLSILNSAFERSYFPSTEERLRLSKQTKMCPRTVQIWFQNKRQSVKARTEAMDAAVAAVSGGSTAGASGSGGAGRRRGSQAQSQGQGQTGAEFERKGTSTVSSKRSSDEMEGVHPLHPPRRHGSMSSYGQHQYHQQQQHQQTQRRSPLGLGVATSVSHEGEKRRSSGPSTPSDAVMETLHVQLDGRSVDYFSRKRRATVAQMEQSEH</sequence>
<feature type="compositionally biased region" description="Basic and acidic residues" evidence="6">
    <location>
        <begin position="92"/>
        <end position="103"/>
    </location>
</feature>
<dbReference type="SUPFAM" id="SSF46689">
    <property type="entry name" value="Homeodomain-like"/>
    <property type="match status" value="1"/>
</dbReference>
<organism evidence="8 9">
    <name type="scientific">Dissophora globulifera</name>
    <dbReference type="NCBI Taxonomy" id="979702"/>
    <lineage>
        <taxon>Eukaryota</taxon>
        <taxon>Fungi</taxon>
        <taxon>Fungi incertae sedis</taxon>
        <taxon>Mucoromycota</taxon>
        <taxon>Mortierellomycotina</taxon>
        <taxon>Mortierellomycetes</taxon>
        <taxon>Mortierellales</taxon>
        <taxon>Mortierellaceae</taxon>
        <taxon>Dissophora</taxon>
    </lineage>
</organism>
<feature type="compositionally biased region" description="Low complexity" evidence="6">
    <location>
        <begin position="334"/>
        <end position="345"/>
    </location>
</feature>
<feature type="compositionally biased region" description="Low complexity" evidence="6">
    <location>
        <begin position="75"/>
        <end position="84"/>
    </location>
</feature>
<dbReference type="PROSITE" id="PS50071">
    <property type="entry name" value="HOMEOBOX_2"/>
    <property type="match status" value="1"/>
</dbReference>
<feature type="DNA-binding region" description="Homeobox" evidence="4">
    <location>
        <begin position="740"/>
        <end position="799"/>
    </location>
</feature>
<feature type="compositionally biased region" description="Low complexity" evidence="6">
    <location>
        <begin position="193"/>
        <end position="204"/>
    </location>
</feature>
<dbReference type="Proteomes" id="UP000738325">
    <property type="component" value="Unassembled WGS sequence"/>
</dbReference>
<feature type="domain" description="Homeobox" evidence="7">
    <location>
        <begin position="738"/>
        <end position="798"/>
    </location>
</feature>
<feature type="compositionally biased region" description="Low complexity" evidence="6">
    <location>
        <begin position="114"/>
        <end position="128"/>
    </location>
</feature>
<feature type="compositionally biased region" description="Basic and acidic residues" evidence="6">
    <location>
        <begin position="165"/>
        <end position="188"/>
    </location>
</feature>
<dbReference type="SMART" id="SM00389">
    <property type="entry name" value="HOX"/>
    <property type="match status" value="1"/>
</dbReference>
<evidence type="ECO:0000256" key="4">
    <source>
        <dbReference type="PROSITE-ProRule" id="PRU00108"/>
    </source>
</evidence>
<feature type="compositionally biased region" description="Basic and acidic residues" evidence="6">
    <location>
        <begin position="259"/>
        <end position="274"/>
    </location>
</feature>
<evidence type="ECO:0000256" key="3">
    <source>
        <dbReference type="ARBA" id="ARBA00023242"/>
    </source>
</evidence>
<feature type="compositionally biased region" description="Polar residues" evidence="6">
    <location>
        <begin position="496"/>
        <end position="508"/>
    </location>
</feature>
<dbReference type="GO" id="GO:0005634">
    <property type="term" value="C:nucleus"/>
    <property type="evidence" value="ECO:0007669"/>
    <property type="project" value="UniProtKB-SubCell"/>
</dbReference>
<feature type="region of interest" description="Disordered" evidence="6">
    <location>
        <begin position="45"/>
        <end position="274"/>
    </location>
</feature>
<feature type="compositionally biased region" description="Polar residues" evidence="6">
    <location>
        <begin position="142"/>
        <end position="157"/>
    </location>
</feature>
<feature type="region of interest" description="Disordered" evidence="6">
    <location>
        <begin position="411"/>
        <end position="466"/>
    </location>
</feature>
<feature type="compositionally biased region" description="Low complexity" evidence="6">
    <location>
        <begin position="880"/>
        <end position="893"/>
    </location>
</feature>
<evidence type="ECO:0000256" key="2">
    <source>
        <dbReference type="ARBA" id="ARBA00023155"/>
    </source>
</evidence>
<feature type="compositionally biased region" description="Low complexity" evidence="6">
    <location>
        <begin position="829"/>
        <end position="841"/>
    </location>
</feature>
<dbReference type="AlphaFoldDB" id="A0A9P6R7F1"/>
<evidence type="ECO:0000256" key="6">
    <source>
        <dbReference type="SAM" id="MobiDB-lite"/>
    </source>
</evidence>
<dbReference type="InterPro" id="IPR017970">
    <property type="entry name" value="Homeobox_CS"/>
</dbReference>
<feature type="compositionally biased region" description="Polar residues" evidence="6">
    <location>
        <begin position="221"/>
        <end position="256"/>
    </location>
</feature>
<evidence type="ECO:0000259" key="7">
    <source>
        <dbReference type="PROSITE" id="PS50071"/>
    </source>
</evidence>
<keyword evidence="1 4" id="KW-0238">DNA-binding</keyword>
<reference evidence="8" key="1">
    <citation type="journal article" date="2020" name="Fungal Divers.">
        <title>Resolving the Mortierellaceae phylogeny through synthesis of multi-gene phylogenetics and phylogenomics.</title>
        <authorList>
            <person name="Vandepol N."/>
            <person name="Liber J."/>
            <person name="Desiro A."/>
            <person name="Na H."/>
            <person name="Kennedy M."/>
            <person name="Barry K."/>
            <person name="Grigoriev I.V."/>
            <person name="Miller A.N."/>
            <person name="O'Donnell K."/>
            <person name="Stajich J.E."/>
            <person name="Bonito G."/>
        </authorList>
    </citation>
    <scope>NUCLEOTIDE SEQUENCE</scope>
    <source>
        <strain evidence="8">REB-010B</strain>
    </source>
</reference>
<gene>
    <name evidence="8" type="ORF">BGZ99_008396</name>
</gene>
<feature type="region of interest" description="Disordered" evidence="6">
    <location>
        <begin position="490"/>
        <end position="672"/>
    </location>
</feature>
<dbReference type="GO" id="GO:0003677">
    <property type="term" value="F:DNA binding"/>
    <property type="evidence" value="ECO:0007669"/>
    <property type="project" value="UniProtKB-UniRule"/>
</dbReference>
<feature type="compositionally biased region" description="Low complexity" evidence="6">
    <location>
        <begin position="588"/>
        <end position="597"/>
    </location>
</feature>
<feature type="region of interest" description="Disordered" evidence="6">
    <location>
        <begin position="334"/>
        <end position="356"/>
    </location>
</feature>
<dbReference type="Gene3D" id="1.10.10.60">
    <property type="entry name" value="Homeodomain-like"/>
    <property type="match status" value="1"/>
</dbReference>
<dbReference type="InterPro" id="IPR009057">
    <property type="entry name" value="Homeodomain-like_sf"/>
</dbReference>
<feature type="region of interest" description="Disordered" evidence="6">
    <location>
        <begin position="809"/>
        <end position="925"/>
    </location>
</feature>
<feature type="compositionally biased region" description="Polar residues" evidence="6">
    <location>
        <begin position="22"/>
        <end position="31"/>
    </location>
</feature>
<evidence type="ECO:0000313" key="8">
    <source>
        <dbReference type="EMBL" id="KAG0314036.1"/>
    </source>
</evidence>
<dbReference type="PROSITE" id="PS00027">
    <property type="entry name" value="HOMEOBOX_1"/>
    <property type="match status" value="1"/>
</dbReference>
<dbReference type="Pfam" id="PF00046">
    <property type="entry name" value="Homeodomain"/>
    <property type="match status" value="1"/>
</dbReference>
<feature type="region of interest" description="Disordered" evidence="6">
    <location>
        <begin position="696"/>
        <end position="730"/>
    </location>
</feature>
<feature type="compositionally biased region" description="Polar residues" evidence="6">
    <location>
        <begin position="568"/>
        <end position="577"/>
    </location>
</feature>
<dbReference type="CDD" id="cd00086">
    <property type="entry name" value="homeodomain"/>
    <property type="match status" value="1"/>
</dbReference>
<comment type="subcellular location">
    <subcellularLocation>
        <location evidence="4 5">Nucleus</location>
    </subcellularLocation>
</comment>